<keyword evidence="2" id="KW-1185">Reference proteome</keyword>
<protein>
    <submittedName>
        <fullName evidence="1">Uncharacterized protein</fullName>
    </submittedName>
</protein>
<accession>A0A9N9X1C3</accession>
<organism evidence="1 2">
    <name type="scientific">Phaedon cochleariae</name>
    <name type="common">Mustard beetle</name>
    <dbReference type="NCBI Taxonomy" id="80249"/>
    <lineage>
        <taxon>Eukaryota</taxon>
        <taxon>Metazoa</taxon>
        <taxon>Ecdysozoa</taxon>
        <taxon>Arthropoda</taxon>
        <taxon>Hexapoda</taxon>
        <taxon>Insecta</taxon>
        <taxon>Pterygota</taxon>
        <taxon>Neoptera</taxon>
        <taxon>Endopterygota</taxon>
        <taxon>Coleoptera</taxon>
        <taxon>Polyphaga</taxon>
        <taxon>Cucujiformia</taxon>
        <taxon>Chrysomeloidea</taxon>
        <taxon>Chrysomelidae</taxon>
        <taxon>Chrysomelinae</taxon>
        <taxon>Chrysomelini</taxon>
        <taxon>Phaedon</taxon>
    </lineage>
</organism>
<reference evidence="1" key="2">
    <citation type="submission" date="2022-10" db="EMBL/GenBank/DDBJ databases">
        <authorList>
            <consortium name="ENA_rothamsted_submissions"/>
            <consortium name="culmorum"/>
            <person name="King R."/>
        </authorList>
    </citation>
    <scope>NUCLEOTIDE SEQUENCE</scope>
</reference>
<proteinExistence type="predicted"/>
<dbReference type="OrthoDB" id="7237786at2759"/>
<name>A0A9N9X1C3_PHACE</name>
<dbReference type="AlphaFoldDB" id="A0A9N9X1C3"/>
<evidence type="ECO:0000313" key="1">
    <source>
        <dbReference type="EMBL" id="CAG9815872.1"/>
    </source>
</evidence>
<evidence type="ECO:0000313" key="2">
    <source>
        <dbReference type="Proteomes" id="UP001153737"/>
    </source>
</evidence>
<sequence length="223" mass="25890">MYHCMESDLLRCSDKYITVESKPTDVDAVLIDGAALVHILQPKACCTSQEYISLIVKPYILRILDTSKRIDVIWDIYIDKSLKASTREKRGKGNRKLIRENTSIPRNRNDFLRDSENKKQLFDLISNHLKDMPLPENTVVVCNTIEETLYNSGSLGINDITGVCNHEEADTRISVHTQNCMENNLKKILIKTVDTDVIILAIFYQYQHQEQDIWIEFWYGKEY</sequence>
<reference evidence="1" key="1">
    <citation type="submission" date="2022-01" db="EMBL/GenBank/DDBJ databases">
        <authorList>
            <person name="King R."/>
        </authorList>
    </citation>
    <scope>NUCLEOTIDE SEQUENCE</scope>
</reference>
<dbReference type="EMBL" id="OU896719">
    <property type="protein sequence ID" value="CAG9815872.1"/>
    <property type="molecule type" value="Genomic_DNA"/>
</dbReference>
<dbReference type="Proteomes" id="UP001153737">
    <property type="component" value="Chromosome 13"/>
</dbReference>
<gene>
    <name evidence="1" type="ORF">PHAECO_LOCUS3802</name>
</gene>